<feature type="compositionally biased region" description="Basic and acidic residues" evidence="13">
    <location>
        <begin position="492"/>
        <end position="502"/>
    </location>
</feature>
<feature type="compositionally biased region" description="Acidic residues" evidence="13">
    <location>
        <begin position="566"/>
        <end position="576"/>
    </location>
</feature>
<dbReference type="InParanoid" id="A0A2T3B410"/>
<feature type="region of interest" description="Disordered" evidence="13">
    <location>
        <begin position="338"/>
        <end position="593"/>
    </location>
</feature>
<feature type="region of interest" description="Disordered" evidence="13">
    <location>
        <begin position="107"/>
        <end position="158"/>
    </location>
</feature>
<evidence type="ECO:0000313" key="14">
    <source>
        <dbReference type="EMBL" id="PSS20383.1"/>
    </source>
</evidence>
<feature type="compositionally biased region" description="Low complexity" evidence="13">
    <location>
        <begin position="369"/>
        <end position="382"/>
    </location>
</feature>
<name>A0A2T3B410_AMORE</name>
<keyword evidence="15" id="KW-1185">Reference proteome</keyword>
<dbReference type="PANTHER" id="PTHR13190">
    <property type="entry name" value="AUTOPHAGY-RELATED 2, ISOFORM A"/>
    <property type="match status" value="1"/>
</dbReference>
<feature type="compositionally biased region" description="Basic and acidic residues" evidence="13">
    <location>
        <begin position="1570"/>
        <end position="1580"/>
    </location>
</feature>
<proteinExistence type="inferred from homology"/>
<feature type="compositionally biased region" description="Low complexity" evidence="13">
    <location>
        <begin position="702"/>
        <end position="712"/>
    </location>
</feature>
<feature type="compositionally biased region" description="Polar residues" evidence="13">
    <location>
        <begin position="349"/>
        <end position="363"/>
    </location>
</feature>
<dbReference type="STRING" id="857342.A0A2T3B410"/>
<dbReference type="EMBL" id="KZ679010">
    <property type="protein sequence ID" value="PSS20383.1"/>
    <property type="molecule type" value="Genomic_DNA"/>
</dbReference>
<evidence type="ECO:0000256" key="5">
    <source>
        <dbReference type="ARBA" id="ARBA00022448"/>
    </source>
</evidence>
<feature type="region of interest" description="Disordered" evidence="13">
    <location>
        <begin position="2081"/>
        <end position="2103"/>
    </location>
</feature>
<feature type="region of interest" description="Disordered" evidence="13">
    <location>
        <begin position="1550"/>
        <end position="1601"/>
    </location>
</feature>
<reference evidence="14 15" key="1">
    <citation type="journal article" date="2018" name="New Phytol.">
        <title>Comparative genomics and transcriptomics depict ericoid mycorrhizal fungi as versatile saprotrophs and plant mutualists.</title>
        <authorList>
            <person name="Martino E."/>
            <person name="Morin E."/>
            <person name="Grelet G.A."/>
            <person name="Kuo A."/>
            <person name="Kohler A."/>
            <person name="Daghino S."/>
            <person name="Barry K.W."/>
            <person name="Cichocki N."/>
            <person name="Clum A."/>
            <person name="Dockter R.B."/>
            <person name="Hainaut M."/>
            <person name="Kuo R.C."/>
            <person name="LaButti K."/>
            <person name="Lindahl B.D."/>
            <person name="Lindquist E.A."/>
            <person name="Lipzen A."/>
            <person name="Khouja H.R."/>
            <person name="Magnuson J."/>
            <person name="Murat C."/>
            <person name="Ohm R.A."/>
            <person name="Singer S.W."/>
            <person name="Spatafora J.W."/>
            <person name="Wang M."/>
            <person name="Veneault-Fourrey C."/>
            <person name="Henrissat B."/>
            <person name="Grigoriev I.V."/>
            <person name="Martin F.M."/>
            <person name="Perotto S."/>
        </authorList>
    </citation>
    <scope>NUCLEOTIDE SEQUENCE [LARGE SCALE GENOMIC DNA]</scope>
    <source>
        <strain evidence="14 15">ATCC 22711</strain>
    </source>
</reference>
<protein>
    <recommendedName>
        <fullName evidence="4">Autophagy-related protein 2</fullName>
    </recommendedName>
</protein>
<comment type="subcellular location">
    <subcellularLocation>
        <location evidence="1">Endoplasmic reticulum membrane</location>
        <topology evidence="1">Peripheral membrane protein</topology>
    </subcellularLocation>
    <subcellularLocation>
        <location evidence="2">Preautophagosomal structure membrane</location>
        <topology evidence="2">Peripheral membrane protein</topology>
    </subcellularLocation>
</comment>
<feature type="region of interest" description="Disordered" evidence="13">
    <location>
        <begin position="760"/>
        <end position="806"/>
    </location>
</feature>
<feature type="compositionally biased region" description="Basic and acidic residues" evidence="13">
    <location>
        <begin position="129"/>
        <end position="139"/>
    </location>
</feature>
<evidence type="ECO:0000256" key="3">
    <source>
        <dbReference type="ARBA" id="ARBA00009714"/>
    </source>
</evidence>
<gene>
    <name evidence="14" type="ORF">M430DRAFT_18537</name>
</gene>
<evidence type="ECO:0000256" key="2">
    <source>
        <dbReference type="ARBA" id="ARBA00004623"/>
    </source>
</evidence>
<feature type="region of interest" description="Disordered" evidence="13">
    <location>
        <begin position="610"/>
        <end position="718"/>
    </location>
</feature>
<evidence type="ECO:0000256" key="6">
    <source>
        <dbReference type="ARBA" id="ARBA00022824"/>
    </source>
</evidence>
<dbReference type="GeneID" id="36571973"/>
<evidence type="ECO:0000256" key="10">
    <source>
        <dbReference type="ARBA" id="ARBA00024479"/>
    </source>
</evidence>
<comment type="catalytic activity">
    <reaction evidence="12">
        <text>a 1,2-diacyl-sn-glycero-3-phosphocholine(in) = a 1,2-diacyl-sn-glycero-3-phosphocholine(out)</text>
        <dbReference type="Rhea" id="RHEA:38571"/>
        <dbReference type="ChEBI" id="CHEBI:57643"/>
    </reaction>
</comment>
<evidence type="ECO:0000256" key="1">
    <source>
        <dbReference type="ARBA" id="ARBA00004406"/>
    </source>
</evidence>
<feature type="region of interest" description="Disordered" evidence="13">
    <location>
        <begin position="1760"/>
        <end position="1790"/>
    </location>
</feature>
<dbReference type="GO" id="GO:0000422">
    <property type="term" value="P:autophagy of mitochondrion"/>
    <property type="evidence" value="ECO:0007669"/>
    <property type="project" value="TreeGrafter"/>
</dbReference>
<dbReference type="RefSeq" id="XP_024721653.1">
    <property type="nucleotide sequence ID" value="XM_024863892.1"/>
</dbReference>
<dbReference type="GO" id="GO:0006869">
    <property type="term" value="P:lipid transport"/>
    <property type="evidence" value="ECO:0007669"/>
    <property type="project" value="UniProtKB-KW"/>
</dbReference>
<keyword evidence="5" id="KW-0813">Transport</keyword>
<feature type="compositionally biased region" description="Low complexity" evidence="13">
    <location>
        <begin position="1760"/>
        <end position="1782"/>
    </location>
</feature>
<evidence type="ECO:0000256" key="9">
    <source>
        <dbReference type="ARBA" id="ARBA00023136"/>
    </source>
</evidence>
<dbReference type="GO" id="GO:0032266">
    <property type="term" value="F:phosphatidylinositol-3-phosphate binding"/>
    <property type="evidence" value="ECO:0007669"/>
    <property type="project" value="TreeGrafter"/>
</dbReference>
<dbReference type="InterPro" id="IPR026849">
    <property type="entry name" value="ATG2"/>
</dbReference>
<dbReference type="Proteomes" id="UP000241818">
    <property type="component" value="Unassembled WGS sequence"/>
</dbReference>
<evidence type="ECO:0000313" key="15">
    <source>
        <dbReference type="Proteomes" id="UP000241818"/>
    </source>
</evidence>
<keyword evidence="7" id="KW-0072">Autophagy</keyword>
<dbReference type="GO" id="GO:0061908">
    <property type="term" value="C:phagophore"/>
    <property type="evidence" value="ECO:0007669"/>
    <property type="project" value="TreeGrafter"/>
</dbReference>
<keyword evidence="6" id="KW-0256">Endoplasmic reticulum</keyword>
<evidence type="ECO:0000256" key="11">
    <source>
        <dbReference type="ARBA" id="ARBA00024615"/>
    </source>
</evidence>
<feature type="compositionally biased region" description="Acidic residues" evidence="13">
    <location>
        <begin position="408"/>
        <end position="431"/>
    </location>
</feature>
<dbReference type="PANTHER" id="PTHR13190:SF1">
    <property type="entry name" value="AUTOPHAGY-RELATED 2, ISOFORM A"/>
    <property type="match status" value="1"/>
</dbReference>
<dbReference type="Pfam" id="PF13329">
    <property type="entry name" value="ATG2_CAD"/>
    <property type="match status" value="1"/>
</dbReference>
<keyword evidence="9" id="KW-0472">Membrane</keyword>
<feature type="compositionally biased region" description="Polar residues" evidence="13">
    <location>
        <begin position="654"/>
        <end position="701"/>
    </location>
</feature>
<comment type="catalytic activity">
    <reaction evidence="11">
        <text>a 1,2-diacyl-sn-glycero-3-phosphoethanolamine(in) = a 1,2-diacyl-sn-glycero-3-phosphoethanolamine(out)</text>
        <dbReference type="Rhea" id="RHEA:38895"/>
        <dbReference type="ChEBI" id="CHEBI:64612"/>
    </reaction>
</comment>
<dbReference type="GO" id="GO:0034045">
    <property type="term" value="C:phagophore assembly site membrane"/>
    <property type="evidence" value="ECO:0007669"/>
    <property type="project" value="UniProtKB-SubCell"/>
</dbReference>
<feature type="compositionally biased region" description="Polar residues" evidence="13">
    <location>
        <begin position="469"/>
        <end position="485"/>
    </location>
</feature>
<dbReference type="GO" id="GO:0034727">
    <property type="term" value="P:piecemeal microautophagy of the nucleus"/>
    <property type="evidence" value="ECO:0007669"/>
    <property type="project" value="TreeGrafter"/>
</dbReference>
<dbReference type="OrthoDB" id="18982at2759"/>
<feature type="compositionally biased region" description="Polar residues" evidence="13">
    <location>
        <begin position="621"/>
        <end position="637"/>
    </location>
</feature>
<dbReference type="GO" id="GO:0043495">
    <property type="term" value="F:protein-membrane adaptor activity"/>
    <property type="evidence" value="ECO:0007669"/>
    <property type="project" value="TreeGrafter"/>
</dbReference>
<evidence type="ECO:0000256" key="4">
    <source>
        <dbReference type="ARBA" id="ARBA00018070"/>
    </source>
</evidence>
<evidence type="ECO:0000256" key="7">
    <source>
        <dbReference type="ARBA" id="ARBA00023006"/>
    </source>
</evidence>
<organism evidence="14 15">
    <name type="scientific">Amorphotheca resinae ATCC 22711</name>
    <dbReference type="NCBI Taxonomy" id="857342"/>
    <lineage>
        <taxon>Eukaryota</taxon>
        <taxon>Fungi</taxon>
        <taxon>Dikarya</taxon>
        <taxon>Ascomycota</taxon>
        <taxon>Pezizomycotina</taxon>
        <taxon>Leotiomycetes</taxon>
        <taxon>Helotiales</taxon>
        <taxon>Amorphothecaceae</taxon>
        <taxon>Amorphotheca</taxon>
    </lineage>
</organism>
<comment type="catalytic activity">
    <reaction evidence="10">
        <text>a 1,2-diacyl-sn-glycero-3-phospho-L-serine(in) = a 1,2-diacyl-sn-glycero-3-phospho-L-serine(out)</text>
        <dbReference type="Rhea" id="RHEA:38663"/>
        <dbReference type="ChEBI" id="CHEBI:57262"/>
    </reaction>
</comment>
<feature type="compositionally biased region" description="Low complexity" evidence="13">
    <location>
        <begin position="535"/>
        <end position="548"/>
    </location>
</feature>
<evidence type="ECO:0000256" key="8">
    <source>
        <dbReference type="ARBA" id="ARBA00023055"/>
    </source>
</evidence>
<feature type="compositionally biased region" description="Pro residues" evidence="13">
    <location>
        <begin position="783"/>
        <end position="795"/>
    </location>
</feature>
<dbReference type="GO" id="GO:0061709">
    <property type="term" value="P:reticulophagy"/>
    <property type="evidence" value="ECO:0007669"/>
    <property type="project" value="TreeGrafter"/>
</dbReference>
<accession>A0A2T3B410</accession>
<evidence type="ECO:0000256" key="12">
    <source>
        <dbReference type="ARBA" id="ARBA00024631"/>
    </source>
</evidence>
<keyword evidence="8" id="KW-0445">Lipid transport</keyword>
<evidence type="ECO:0000256" key="13">
    <source>
        <dbReference type="SAM" id="MobiDB-lite"/>
    </source>
</evidence>
<dbReference type="GO" id="GO:0000045">
    <property type="term" value="P:autophagosome assembly"/>
    <property type="evidence" value="ECO:0007669"/>
    <property type="project" value="TreeGrafter"/>
</dbReference>
<dbReference type="GO" id="GO:0061723">
    <property type="term" value="P:glycophagy"/>
    <property type="evidence" value="ECO:0007669"/>
    <property type="project" value="TreeGrafter"/>
</dbReference>
<comment type="similarity">
    <text evidence="3">Belongs to the ATG2 family.</text>
</comment>
<dbReference type="GO" id="GO:0005789">
    <property type="term" value="C:endoplasmic reticulum membrane"/>
    <property type="evidence" value="ECO:0007669"/>
    <property type="project" value="UniProtKB-SubCell"/>
</dbReference>
<sequence length="2198" mass="238772">MASYFQTYFQASSMPKRLLQYALSRLEILDTDDLDLENLDIAWGKKCVFEFKDIGLRLRKLENLLRLPPSFEPTKARVLLLRLTIPVDIYSSPIVVEVDGVECQLRIKDKNGPSTPHTNHDRKRKRTRLRDPDISDDNSKSYTGKGDSKEGNDDEADPAIPTAVDLAESFLQTEPDEEKVELEAAILSETQDLGKSVALSDDGESDIAVGTGTALSLPAFMARFLRGIVDRLQVRIHGITLTLNVEIPSDTSRSSHSPSTDPVTVQLKVDDIDIEGVTHELGQTSTASDVAPKFMCKKGKRLICLSNIRGALISEADFFSSLARSSAMSSPLVAHSTLFEETRTPSRPPSSMQGSEARSSDAVSESPDRSSTASTSRLSSKSLPKETDFLPSLHASAIASDSGRFDDASEDGDDADPSESLNEDIDSEAEAGDSIYQNSAYLDQVMESQYLLENEQEDGRPTSPLFLKESSSTVAARSPLSTPRASTHAPLSKREEGDRGYFDFRSGTAGRSDPMLQSTILPTRQHPRFSQGRVSQSQPSIPIEPSSPLDVGQKHPVPNSAPVADDTVESGPDDDSSTSVGVDDLAQSQLFSHEDAESMYMSAISHGSAAERVPGGWGHSSIGNDDSLSAAQSPTSHESQKGPLDNLEHARRTSPVQTSSDLAGSDQSFASAPQSPQKPGDASSTLPTSNPAQQILTIPQASSSVSERSTASSDEHHRMTKHIFNIDDVAIYLPGATDRVSPELAEVDPNGTMFSSTFNGHGETSRSASINVPGAFSTHLPAKSPPARPAVPPVSEPEAERAESVDKSIEVELGQVSAHFDVSVGRLIWKLVDRLKDALKQQPPAPDLPKSGSTSAEMDLKFSVERISLIFLERLEGSLGAAASESYGKPWVKPPEPDILLQTTIEGLHVNTHASNSKSETAVTLRKFAFGYARESIISFDASLQMRASVRDLKASAGIDVAIDISKTADFTRFDIKTLPMHISIDLQRLDETFSWFGGLSSVLNLGNSIASNSTVIATNPSKAKPRGVRFEVPIDPGDQSLASQNKIDIRIGGFILDLVGTECSVGVETSAVKIVSRDEGIGVGVHKIRLSGPHLKSSNRDPAINVEITTTRIEYLPSPTDVDLDTLLSLITPSKVKYDQDDDILLDTLLRQRKQGAVLRLSVDDFQTRMGRLDELNYLPNLGEEISRLATVAKYLPDDDRPGLLSLITLKKFEAQVDASHNLGTLQLAARDIEVAQITFPTLIALSISTISIRRNKTEELIGPATDPELREPRSRAPAVMARMIGDEMEPIVKIKLWNLNFEYRVPTLMALLNLSNNASTEDVSASLTASVATLTSLARSTVLGPRLRETRRLEKPSSTSKPVTIDVVVHDCTLGLNPLGLPSKMLVVLTEAHLSAVLPKDKQSSATAELGKGSLLIIDNVANLTSGSRAVRPRRQSFDGGSSQVADLCAMGFVSVSYISSAKAIVQMSTDENGEPSIDVELRDDLFVLESCADSTQTLIAVLNGLTPPASPSTDIKYRTKVIPVEDLLASLSGDAFGTAEGDYNFDDDFGIPETGDFGGEDADDFDFDSHYYQHDNDQHDDDALEGEGASAASTHLTTRDTQDGVLLESFVEPEESSDGSDSLEFQENHFGTGSILEGTAHRWNSAKNTYDKSNAQKIRKSPLKVCVRDMHIIWNLFDGYDWQHTRDTISKAVEDVESKAIEKRARNERRATFEQDIDDEETVIGDFLFNSIYIGIPANRDPRALAAAINQELNDNTTETESIATTSLSASSSRQNTSRGTKSNKLRLKRSKHHKITFELRGICVDFVAFPPGSGETQSSIDIRVHDFEIFDHVPTSTWRKFATYMQDAGERETGTSMIHIELLNVKPVPELAASEMVLKATVLPLRLHVDQDALDFITRFFEFKDDSAPVHSSPGDAPFLQRVEVNSVQVKLDFKPKRVDYAGLRSGHTTEFMNFLILDEADMVLRHTIIYGISGFEKLGQTLNDIWMPDIKRNQLPGILAGLAPVRSLVNVGGGLRHLVVVPMREYKKDGRIVRSISKGAAAFAKTTGTELVKLGAKVAIGMQTVLQGAEGLLSQPLEPTRTGIEEGDEDEESKQISPYANQPVGVLQGLRGGYAGLQRDLILARDAIIAVPGEAMEGGNAAGVLRAVRKHAPTVILRPAIGVAKAGGQILMGATNSLDPVNLHRADAKYKKH</sequence>